<feature type="domain" description="PAS" evidence="1">
    <location>
        <begin position="375"/>
        <end position="431"/>
    </location>
</feature>
<protein>
    <submittedName>
        <fullName evidence="2">Predicted signal transduction protein</fullName>
    </submittedName>
</protein>
<dbReference type="Gene3D" id="3.30.450.20">
    <property type="entry name" value="PAS domain"/>
    <property type="match status" value="2"/>
</dbReference>
<dbReference type="PROSITE" id="PS50112">
    <property type="entry name" value="PAS"/>
    <property type="match status" value="2"/>
</dbReference>
<dbReference type="Gene3D" id="3.30.450.40">
    <property type="match status" value="1"/>
</dbReference>
<dbReference type="InterPro" id="IPR035965">
    <property type="entry name" value="PAS-like_dom_sf"/>
</dbReference>
<dbReference type="NCBIfam" id="TIGR00229">
    <property type="entry name" value="sensory_box"/>
    <property type="match status" value="2"/>
</dbReference>
<dbReference type="InterPro" id="IPR052155">
    <property type="entry name" value="Biofilm_reg_signaling"/>
</dbReference>
<dbReference type="InterPro" id="IPR001610">
    <property type="entry name" value="PAC"/>
</dbReference>
<evidence type="ECO:0000313" key="2">
    <source>
        <dbReference type="EMBL" id="CAJ35542.1"/>
    </source>
</evidence>
<dbReference type="STRING" id="351160.RCIX23"/>
<evidence type="ECO:0000313" key="3">
    <source>
        <dbReference type="Proteomes" id="UP000000663"/>
    </source>
</evidence>
<dbReference type="SUPFAM" id="SSF55781">
    <property type="entry name" value="GAF domain-like"/>
    <property type="match status" value="1"/>
</dbReference>
<dbReference type="GO" id="GO:0006355">
    <property type="term" value="P:regulation of DNA-templated transcription"/>
    <property type="evidence" value="ECO:0007669"/>
    <property type="project" value="InterPro"/>
</dbReference>
<organism evidence="2 3">
    <name type="scientific">Methanocella arvoryzae (strain DSM 22066 / NBRC 105507 / MRE50)</name>
    <dbReference type="NCBI Taxonomy" id="351160"/>
    <lineage>
        <taxon>Archaea</taxon>
        <taxon>Methanobacteriati</taxon>
        <taxon>Methanobacteriota</taxon>
        <taxon>Stenosarchaea group</taxon>
        <taxon>Methanomicrobia</taxon>
        <taxon>Methanocellales</taxon>
        <taxon>Methanocellaceae</taxon>
        <taxon>Methanocella</taxon>
    </lineage>
</organism>
<dbReference type="SMART" id="SM00086">
    <property type="entry name" value="PAC"/>
    <property type="match status" value="2"/>
</dbReference>
<dbReference type="KEGG" id="rci:RCIX23"/>
<gene>
    <name evidence="2" type="ORF">RCIX23</name>
</gene>
<dbReference type="InterPro" id="IPR013767">
    <property type="entry name" value="PAS_fold"/>
</dbReference>
<name>Q0W7V1_METAR</name>
<dbReference type="SMART" id="SM00091">
    <property type="entry name" value="PAS"/>
    <property type="match status" value="3"/>
</dbReference>
<feature type="domain" description="PAS" evidence="1">
    <location>
        <begin position="11"/>
        <end position="64"/>
    </location>
</feature>
<evidence type="ECO:0000259" key="1">
    <source>
        <dbReference type="PROSITE" id="PS50112"/>
    </source>
</evidence>
<dbReference type="SUPFAM" id="SSF55785">
    <property type="entry name" value="PYP-like sensor domain (PAS domain)"/>
    <property type="match status" value="2"/>
</dbReference>
<proteinExistence type="predicted"/>
<keyword evidence="3" id="KW-1185">Reference proteome</keyword>
<dbReference type="CDD" id="cd00130">
    <property type="entry name" value="PAS"/>
    <property type="match status" value="2"/>
</dbReference>
<dbReference type="Proteomes" id="UP000000663">
    <property type="component" value="Chromosome"/>
</dbReference>
<dbReference type="eggNOG" id="arCOG06192">
    <property type="taxonomic scope" value="Archaea"/>
</dbReference>
<dbReference type="Pfam" id="PF13185">
    <property type="entry name" value="GAF_2"/>
    <property type="match status" value="1"/>
</dbReference>
<dbReference type="EMBL" id="AM114193">
    <property type="protein sequence ID" value="CAJ35542.1"/>
    <property type="molecule type" value="Genomic_DNA"/>
</dbReference>
<dbReference type="PANTHER" id="PTHR44757">
    <property type="entry name" value="DIGUANYLATE CYCLASE DGCP"/>
    <property type="match status" value="1"/>
</dbReference>
<accession>Q0W7V1</accession>
<sequence>MLAERSRPSSHRETFSQLVACERLGVAAIAVDVSFRIVFFNEKARKISGYSRENALRKSIFDIVVSGDLKKCLRRSIRGDAIEPCFTTRCNLVTRDGKIRSVEWQGTTMYGEGKAVGVLLTCIDVTESELVREAARIAARARDIDEMATSFMDLLGDPLNLKIARLSIYADGRAPLTLTRVFPHGGVRKKPRHALDDCPADREMDMKFFRLQPGDRCIGALEVTAYAGCRLTEEDAGCIQALCDIISSGITRLIPPDRRLPDLSGIRESGSAVAIVHPGDYRVIDASSSFAAITGKADLACARLTDLIPSAGLVEALRSAVATGTPSWGTCPESGRIFCCVPVSGESKESDAIIVSLLNATSGSLEPGNSASALQGAHAADILSMLPHGLALCDANGLIVTVNNTLSGLLGLDRQMLEGRLLADVLRTLNPRHVNGMPLKRKLFSLNRLQKPGSEAEAFVTIDVSGRRRTINALAAPIFDDKGSKTGFIITVRDATVLHALLRMSRATMDSEHTGDLIDESMDIILNAARLKLAWLYLYDGTELALEVQKGDVSGAPLPVCREVPEADSPTLQCRAFNKAGPVLIKDYRRCASVRTFDPLAKSRSIRSMAAVPLIADGSTIGVLVAATGPGQPLREQQLSELAVMCDQLSIGIARSQHRQVRRAA</sequence>
<dbReference type="InterPro" id="IPR003018">
    <property type="entry name" value="GAF"/>
</dbReference>
<dbReference type="SMART" id="SM00065">
    <property type="entry name" value="GAF"/>
    <property type="match status" value="1"/>
</dbReference>
<dbReference type="InterPro" id="IPR029016">
    <property type="entry name" value="GAF-like_dom_sf"/>
</dbReference>
<reference evidence="2 3" key="1">
    <citation type="journal article" date="2006" name="Science">
        <title>Genome of rice cluster I archaea -- the key methane producers in the rice rhizosphere.</title>
        <authorList>
            <person name="Erkel C."/>
            <person name="Kube M."/>
            <person name="Reinhardt R."/>
            <person name="Liesack W."/>
        </authorList>
    </citation>
    <scope>NUCLEOTIDE SEQUENCE [LARGE SCALE GENOMIC DNA]</scope>
    <source>
        <strain evidence="3">DSM 22066 / NBRC 105507 / MRE50</strain>
    </source>
</reference>
<dbReference type="PANTHER" id="PTHR44757:SF2">
    <property type="entry name" value="BIOFILM ARCHITECTURE MAINTENANCE PROTEIN MBAA"/>
    <property type="match status" value="1"/>
</dbReference>
<dbReference type="AlphaFoldDB" id="Q0W7V1"/>
<dbReference type="InterPro" id="IPR000014">
    <property type="entry name" value="PAS"/>
</dbReference>
<dbReference type="Pfam" id="PF00989">
    <property type="entry name" value="PAS"/>
    <property type="match status" value="2"/>
</dbReference>
<dbReference type="RefSeq" id="WP_012036952.1">
    <property type="nucleotide sequence ID" value="NC_009464.1"/>
</dbReference>
<dbReference type="GeneID" id="5145273"/>